<feature type="region of interest" description="Disordered" evidence="1">
    <location>
        <begin position="302"/>
        <end position="328"/>
    </location>
</feature>
<evidence type="ECO:0000256" key="2">
    <source>
        <dbReference type="SAM" id="Phobius"/>
    </source>
</evidence>
<reference evidence="5" key="1">
    <citation type="submission" date="2017-06" db="EMBL/GenBank/DDBJ databases">
        <authorList>
            <person name="Varghese N."/>
            <person name="Submissions S."/>
        </authorList>
    </citation>
    <scope>NUCLEOTIDE SEQUENCE [LARGE SCALE GENOMIC DNA]</scope>
    <source>
        <strain evidence="5">DSM 137</strain>
    </source>
</reference>
<evidence type="ECO:0000259" key="3">
    <source>
        <dbReference type="Pfam" id="PF00561"/>
    </source>
</evidence>
<dbReference type="PANTHER" id="PTHR37946:SF1">
    <property type="entry name" value="SLL1969 PROTEIN"/>
    <property type="match status" value="1"/>
</dbReference>
<dbReference type="Pfam" id="PF00561">
    <property type="entry name" value="Abhydrolase_1"/>
    <property type="match status" value="1"/>
</dbReference>
<evidence type="ECO:0000313" key="4">
    <source>
        <dbReference type="EMBL" id="SNB78508.1"/>
    </source>
</evidence>
<dbReference type="RefSeq" id="WP_158255229.1">
    <property type="nucleotide sequence ID" value="NZ_FYDG01000010.1"/>
</dbReference>
<dbReference type="AlphaFoldDB" id="A0A212S068"/>
<feature type="compositionally biased region" description="Polar residues" evidence="1">
    <location>
        <begin position="305"/>
        <end position="316"/>
    </location>
</feature>
<evidence type="ECO:0000313" key="5">
    <source>
        <dbReference type="Proteomes" id="UP000198418"/>
    </source>
</evidence>
<evidence type="ECO:0000256" key="1">
    <source>
        <dbReference type="SAM" id="MobiDB-lite"/>
    </source>
</evidence>
<protein>
    <submittedName>
        <fullName evidence="4">PGAP1-like protein</fullName>
    </submittedName>
</protein>
<proteinExistence type="predicted"/>
<feature type="transmembrane region" description="Helical" evidence="2">
    <location>
        <begin position="33"/>
        <end position="56"/>
    </location>
</feature>
<organism evidence="4 5">
    <name type="scientific">Rhodoblastus acidophilus</name>
    <name type="common">Rhodopseudomonas acidophila</name>
    <dbReference type="NCBI Taxonomy" id="1074"/>
    <lineage>
        <taxon>Bacteria</taxon>
        <taxon>Pseudomonadati</taxon>
        <taxon>Pseudomonadota</taxon>
        <taxon>Alphaproteobacteria</taxon>
        <taxon>Hyphomicrobiales</taxon>
        <taxon>Rhodoblastaceae</taxon>
        <taxon>Rhodoblastus</taxon>
    </lineage>
</organism>
<name>A0A212S068_RHOAC</name>
<keyword evidence="2" id="KW-0812">Transmembrane</keyword>
<dbReference type="SUPFAM" id="SSF53474">
    <property type="entry name" value="alpha/beta-Hydrolases"/>
    <property type="match status" value="1"/>
</dbReference>
<dbReference type="PANTHER" id="PTHR37946">
    <property type="entry name" value="SLL1969 PROTEIN"/>
    <property type="match status" value="1"/>
</dbReference>
<feature type="domain" description="AB hydrolase-1" evidence="3">
    <location>
        <begin position="109"/>
        <end position="209"/>
    </location>
</feature>
<sequence length="328" mass="35107">MLTILLRVALVATLIVAAILGHLAKLLFGFDAGLLVLIGVLLGLQTAVPLGALGLSARGFLNVAPFERRWLASAREVFEFWRAFVVLMPFESFWMSEDKPLAPGKGDLPIVLVPGYACNRALWFDLKRDLEEAGRQVAAVTFAWPFADIDLLARQLDQHIARVREQTGAAEILLVGHSMGGLVARAWLARHGGAGVAGLITLATPHHGARLAKFAPGPNGRQMEPASPWLAALNAQEPPVPAHAFWSGRDEFISPPESARLSGAAETCAPLYGHYSLLRHPDVLQKLLSASAAPAPVLAAPVQDAQIQEAPSQDTPVQEPPAQETQPA</sequence>
<dbReference type="InterPro" id="IPR029058">
    <property type="entry name" value="AB_hydrolase_fold"/>
</dbReference>
<keyword evidence="2" id="KW-0472">Membrane</keyword>
<dbReference type="Proteomes" id="UP000198418">
    <property type="component" value="Unassembled WGS sequence"/>
</dbReference>
<dbReference type="OrthoDB" id="7389193at2"/>
<keyword evidence="2" id="KW-1133">Transmembrane helix</keyword>
<dbReference type="InterPro" id="IPR000073">
    <property type="entry name" value="AB_hydrolase_1"/>
</dbReference>
<dbReference type="Gene3D" id="3.40.50.1820">
    <property type="entry name" value="alpha/beta hydrolase"/>
    <property type="match status" value="1"/>
</dbReference>
<accession>A0A212S068</accession>
<keyword evidence="5" id="KW-1185">Reference proteome</keyword>
<dbReference type="EMBL" id="FYDG01000010">
    <property type="protein sequence ID" value="SNB78508.1"/>
    <property type="molecule type" value="Genomic_DNA"/>
</dbReference>
<gene>
    <name evidence="4" type="ORF">SAMN06265338_11010</name>
</gene>